<dbReference type="InterPro" id="IPR036737">
    <property type="entry name" value="OmpA-like_sf"/>
</dbReference>
<dbReference type="CDD" id="cd07185">
    <property type="entry name" value="OmpA_C-like"/>
    <property type="match status" value="1"/>
</dbReference>
<comment type="subcellular location">
    <subcellularLocation>
        <location evidence="1">Cell membrane</location>
        <topology evidence="1">Single-pass membrane protein</topology>
    </subcellularLocation>
</comment>
<organism evidence="11 12">
    <name type="scientific">Rosenbergiella nectarea</name>
    <dbReference type="NCBI Taxonomy" id="988801"/>
    <lineage>
        <taxon>Bacteria</taxon>
        <taxon>Pseudomonadati</taxon>
        <taxon>Pseudomonadota</taxon>
        <taxon>Gammaproteobacteria</taxon>
        <taxon>Enterobacterales</taxon>
        <taxon>Erwiniaceae</taxon>
        <taxon>Rosenbergiella</taxon>
    </lineage>
</organism>
<proteinExistence type="inferred from homology"/>
<dbReference type="GO" id="GO:0005886">
    <property type="term" value="C:plasma membrane"/>
    <property type="evidence" value="ECO:0007669"/>
    <property type="project" value="UniProtKB-SubCell"/>
</dbReference>
<dbReference type="OrthoDB" id="9809186at2"/>
<evidence type="ECO:0000256" key="2">
    <source>
        <dbReference type="ARBA" id="ARBA00008914"/>
    </source>
</evidence>
<evidence type="ECO:0000256" key="1">
    <source>
        <dbReference type="ARBA" id="ARBA00004162"/>
    </source>
</evidence>
<gene>
    <name evidence="11" type="ORF">SAMN05216522_105110</name>
</gene>
<dbReference type="STRING" id="988801.SAMN05216522_105110"/>
<dbReference type="PROSITE" id="PS51123">
    <property type="entry name" value="OMPA_2"/>
    <property type="match status" value="1"/>
</dbReference>
<name>A0A1H9HXD0_9GAMM</name>
<dbReference type="Pfam" id="PF13677">
    <property type="entry name" value="MotB_plug"/>
    <property type="match status" value="1"/>
</dbReference>
<evidence type="ECO:0000256" key="3">
    <source>
        <dbReference type="ARBA" id="ARBA00022475"/>
    </source>
</evidence>
<evidence type="ECO:0000256" key="7">
    <source>
        <dbReference type="PROSITE-ProRule" id="PRU00473"/>
    </source>
</evidence>
<dbReference type="InterPro" id="IPR050330">
    <property type="entry name" value="Bact_OuterMem_StrucFunc"/>
</dbReference>
<feature type="compositionally biased region" description="Polar residues" evidence="8">
    <location>
        <begin position="91"/>
        <end position="103"/>
    </location>
</feature>
<evidence type="ECO:0000256" key="6">
    <source>
        <dbReference type="ARBA" id="ARBA00023136"/>
    </source>
</evidence>
<protein>
    <submittedName>
        <fullName evidence="11">Chemotaxis protein MotB</fullName>
    </submittedName>
</protein>
<dbReference type="Gene3D" id="3.30.1330.60">
    <property type="entry name" value="OmpA-like domain"/>
    <property type="match status" value="1"/>
</dbReference>
<keyword evidence="4 9" id="KW-0812">Transmembrane</keyword>
<evidence type="ECO:0000256" key="9">
    <source>
        <dbReference type="SAM" id="Phobius"/>
    </source>
</evidence>
<feature type="region of interest" description="Disordered" evidence="8">
    <location>
        <begin position="76"/>
        <end position="111"/>
    </location>
</feature>
<evidence type="ECO:0000259" key="10">
    <source>
        <dbReference type="PROSITE" id="PS51123"/>
    </source>
</evidence>
<evidence type="ECO:0000256" key="5">
    <source>
        <dbReference type="ARBA" id="ARBA00022989"/>
    </source>
</evidence>
<dbReference type="SUPFAM" id="SSF103088">
    <property type="entry name" value="OmpA-like"/>
    <property type="match status" value="1"/>
</dbReference>
<evidence type="ECO:0000256" key="8">
    <source>
        <dbReference type="SAM" id="MobiDB-lite"/>
    </source>
</evidence>
<feature type="region of interest" description="Disordered" evidence="8">
    <location>
        <begin position="289"/>
        <end position="314"/>
    </location>
</feature>
<dbReference type="AlphaFoldDB" id="A0A1H9HXD0"/>
<dbReference type="NCBIfam" id="NF006548">
    <property type="entry name" value="PRK09041.1"/>
    <property type="match status" value="1"/>
</dbReference>
<comment type="similarity">
    <text evidence="2">Belongs to the MotB family.</text>
</comment>
<evidence type="ECO:0000256" key="4">
    <source>
        <dbReference type="ARBA" id="ARBA00022692"/>
    </source>
</evidence>
<feature type="transmembrane region" description="Helical" evidence="9">
    <location>
        <begin position="24"/>
        <end position="47"/>
    </location>
</feature>
<dbReference type="Pfam" id="PF00691">
    <property type="entry name" value="OmpA"/>
    <property type="match status" value="1"/>
</dbReference>
<reference evidence="12" key="1">
    <citation type="submission" date="2016-10" db="EMBL/GenBank/DDBJ databases">
        <authorList>
            <person name="Varghese N."/>
            <person name="Submissions S."/>
        </authorList>
    </citation>
    <scope>NUCLEOTIDE SEQUENCE [LARGE SCALE GENOMIC DNA]</scope>
    <source>
        <strain evidence="12">8N4</strain>
    </source>
</reference>
<accession>A0A1H9HXD0</accession>
<feature type="compositionally biased region" description="Basic and acidic residues" evidence="8">
    <location>
        <begin position="301"/>
        <end position="314"/>
    </location>
</feature>
<dbReference type="PANTHER" id="PTHR30329:SF18">
    <property type="entry name" value="MOTILITY PROTEIN B"/>
    <property type="match status" value="1"/>
</dbReference>
<feature type="domain" description="OmpA-like" evidence="10">
    <location>
        <begin position="148"/>
        <end position="268"/>
    </location>
</feature>
<keyword evidence="6 7" id="KW-0472">Membrane</keyword>
<dbReference type="PANTHER" id="PTHR30329">
    <property type="entry name" value="STATOR ELEMENT OF FLAGELLAR MOTOR COMPLEX"/>
    <property type="match status" value="1"/>
</dbReference>
<dbReference type="InterPro" id="IPR006665">
    <property type="entry name" value="OmpA-like"/>
</dbReference>
<evidence type="ECO:0000313" key="12">
    <source>
        <dbReference type="Proteomes" id="UP000242515"/>
    </source>
</evidence>
<dbReference type="RefSeq" id="WP_092675082.1">
    <property type="nucleotide sequence ID" value="NZ_FOGC01000005.1"/>
</dbReference>
<sequence>MKDSRPPIIVIKKKKKHARHESHGAWKIAYADFMTAMMAFFMVMWLISIADPQKLESLADYFRMPLRVALSPGKHQSDATTIIPGGEAGQKTDSIESLPNPSISHKDKDPDRKALQGIKNKIEQLLITDPRLKSLRPHLFLTMINRGLRIQIVDSQQRPMFLKGSASIQPYMAEILHALAPILNDVPNKMSIAGHTDNSPYATGDHGFSNWELSTQRANSSRRELVKAGLVEGKVLRIIGMSDTMNMKGVASDAPENRRISLLVLTHEAENEVEKENHEGQALVITAAGELQRAVAPQSTEQDKKDPQPTERKE</sequence>
<keyword evidence="3" id="KW-1003">Cell membrane</keyword>
<keyword evidence="12" id="KW-1185">Reference proteome</keyword>
<dbReference type="EMBL" id="FOGC01000005">
    <property type="protein sequence ID" value="SEQ66991.1"/>
    <property type="molecule type" value="Genomic_DNA"/>
</dbReference>
<evidence type="ECO:0000313" key="11">
    <source>
        <dbReference type="EMBL" id="SEQ66991.1"/>
    </source>
</evidence>
<dbReference type="Proteomes" id="UP000242515">
    <property type="component" value="Unassembled WGS sequence"/>
</dbReference>
<keyword evidence="5 9" id="KW-1133">Transmembrane helix</keyword>
<dbReference type="InterPro" id="IPR025713">
    <property type="entry name" value="MotB-like_N_dom"/>
</dbReference>